<accession>A0A1D8GIW5</accession>
<name>A0A1D8GIW5_9FIRM</name>
<dbReference type="EMBL" id="CP017269">
    <property type="protein sequence ID" value="AOT70865.1"/>
    <property type="molecule type" value="Genomic_DNA"/>
</dbReference>
<dbReference type="RefSeq" id="WP_069978098.1">
    <property type="nucleotide sequence ID" value="NZ_CP017269.1"/>
</dbReference>
<keyword evidence="2" id="KW-1185">Reference proteome</keyword>
<evidence type="ECO:0000313" key="2">
    <source>
        <dbReference type="Proteomes" id="UP000095743"/>
    </source>
</evidence>
<evidence type="ECO:0000313" key="1">
    <source>
        <dbReference type="EMBL" id="AOT70865.1"/>
    </source>
</evidence>
<dbReference type="OrthoDB" id="1953600at2"/>
<dbReference type="Proteomes" id="UP000095743">
    <property type="component" value="Chromosome"/>
</dbReference>
<dbReference type="KEGG" id="gfe:Gferi_15655"/>
<proteinExistence type="predicted"/>
<sequence length="202" mass="23992">MNQNFFDMEVQGLLEQLDETDKKPMEMYMRMIGNPNKVKEFCQIFFRSVEENGSQFTICMKTIEKTRRKEFFPVLMEAVQEAVKPIQVQSIFKSCNALPDDMAIVKSFMKPIVEAMQNNMDTEVFYHGVCLMYRIVSKFPEIEEDLKSMQIYVSHEEIQNISRKFDILDKWETANHRGKNKPGYFMNENDFLEFALKFIKIR</sequence>
<protein>
    <submittedName>
        <fullName evidence="1">Uncharacterized protein</fullName>
    </submittedName>
</protein>
<organism evidence="1 2">
    <name type="scientific">Geosporobacter ferrireducens</name>
    <dbReference type="NCBI Taxonomy" id="1424294"/>
    <lineage>
        <taxon>Bacteria</taxon>
        <taxon>Bacillati</taxon>
        <taxon>Bacillota</taxon>
        <taxon>Clostridia</taxon>
        <taxon>Peptostreptococcales</taxon>
        <taxon>Thermotaleaceae</taxon>
        <taxon>Geosporobacter</taxon>
    </lineage>
</organism>
<reference evidence="1 2" key="1">
    <citation type="submission" date="2016-09" db="EMBL/GenBank/DDBJ databases">
        <title>Genomic analysis reveals versatility of anaerobic energy metabolism of Geosporobacter ferrireducens IRF9 of phylum Firmicutes.</title>
        <authorList>
            <person name="Kim S.-J."/>
        </authorList>
    </citation>
    <scope>NUCLEOTIDE SEQUENCE [LARGE SCALE GENOMIC DNA]</scope>
    <source>
        <strain evidence="1 2">IRF9</strain>
    </source>
</reference>
<gene>
    <name evidence="1" type="ORF">Gferi_15655</name>
</gene>
<dbReference type="AlphaFoldDB" id="A0A1D8GIW5"/>